<dbReference type="PANTHER" id="PTHR11439:SF491">
    <property type="entry name" value="INTEGRASE CATALYTIC DOMAIN-CONTAINING PROTEIN"/>
    <property type="match status" value="1"/>
</dbReference>
<dbReference type="OrthoDB" id="8056975at2759"/>
<proteinExistence type="predicted"/>
<accession>A0A0J7K6D2</accession>
<reference evidence="1 2" key="1">
    <citation type="submission" date="2015-04" db="EMBL/GenBank/DDBJ databases">
        <title>Lasius niger genome sequencing.</title>
        <authorList>
            <person name="Konorov E.A."/>
            <person name="Nikitin M.A."/>
            <person name="Kirill M.V."/>
            <person name="Chang P."/>
        </authorList>
    </citation>
    <scope>NUCLEOTIDE SEQUENCE [LARGE SCALE GENOMIC DNA]</scope>
    <source>
        <tissue evidence="1">Whole</tissue>
    </source>
</reference>
<name>A0A0J7K6D2_LASNI</name>
<organism evidence="1 2">
    <name type="scientific">Lasius niger</name>
    <name type="common">Black garden ant</name>
    <dbReference type="NCBI Taxonomy" id="67767"/>
    <lineage>
        <taxon>Eukaryota</taxon>
        <taxon>Metazoa</taxon>
        <taxon>Ecdysozoa</taxon>
        <taxon>Arthropoda</taxon>
        <taxon>Hexapoda</taxon>
        <taxon>Insecta</taxon>
        <taxon>Pterygota</taxon>
        <taxon>Neoptera</taxon>
        <taxon>Endopterygota</taxon>
        <taxon>Hymenoptera</taxon>
        <taxon>Apocrita</taxon>
        <taxon>Aculeata</taxon>
        <taxon>Formicoidea</taxon>
        <taxon>Formicidae</taxon>
        <taxon>Formicinae</taxon>
        <taxon>Lasius</taxon>
        <taxon>Lasius</taxon>
    </lineage>
</organism>
<comment type="caution">
    <text evidence="1">The sequence shown here is derived from an EMBL/GenBank/DDBJ whole genome shotgun (WGS) entry which is preliminary data.</text>
</comment>
<gene>
    <name evidence="1" type="ORF">RF55_15099</name>
</gene>
<sequence>MVGTRSDLAYSIGFLSRSLENPSTEDIIKVKRVFRYIAGTTNIGIVYCPNANNGALDCYNDADFGGCNKTGLSTLGVIVTHAGGAISWLSQRQSMVATSTTEAEIVAANEAAKEIIWLSRLFRSIGKLKHIAILQIDNQAAVKLTQNPEFHRRTQKNFYPIFYLKNFLHQIVTSDEK</sequence>
<dbReference type="PaxDb" id="67767-A0A0J7K6D2"/>
<dbReference type="CDD" id="cd09272">
    <property type="entry name" value="RNase_HI_RT_Ty1"/>
    <property type="match status" value="1"/>
</dbReference>
<dbReference type="Proteomes" id="UP000036403">
    <property type="component" value="Unassembled WGS sequence"/>
</dbReference>
<dbReference type="EMBL" id="LBMM01012711">
    <property type="protein sequence ID" value="KMQ86038.1"/>
    <property type="molecule type" value="Genomic_DNA"/>
</dbReference>
<dbReference type="PANTHER" id="PTHR11439">
    <property type="entry name" value="GAG-POL-RELATED RETROTRANSPOSON"/>
    <property type="match status" value="1"/>
</dbReference>
<dbReference type="AlphaFoldDB" id="A0A0J7K6D2"/>
<keyword evidence="2" id="KW-1185">Reference proteome</keyword>
<evidence type="ECO:0000313" key="2">
    <source>
        <dbReference type="Proteomes" id="UP000036403"/>
    </source>
</evidence>
<protein>
    <submittedName>
        <fullName evidence="1">Integrase core domain protein</fullName>
    </submittedName>
</protein>
<evidence type="ECO:0000313" key="1">
    <source>
        <dbReference type="EMBL" id="KMQ86038.1"/>
    </source>
</evidence>
<dbReference type="STRING" id="67767.A0A0J7K6D2"/>